<evidence type="ECO:0000256" key="3">
    <source>
        <dbReference type="ARBA" id="ARBA00013368"/>
    </source>
</evidence>
<dbReference type="AlphaFoldDB" id="A0A9D2TE12"/>
<feature type="coiled-coil region" evidence="4">
    <location>
        <begin position="233"/>
        <end position="356"/>
    </location>
</feature>
<dbReference type="EMBL" id="DWWB01000053">
    <property type="protein sequence ID" value="HJC66925.1"/>
    <property type="molecule type" value="Genomic_DNA"/>
</dbReference>
<feature type="coiled-coil region" evidence="4">
    <location>
        <begin position="395"/>
        <end position="446"/>
    </location>
</feature>
<accession>A0A9D2TE12</accession>
<name>A0A9D2TE12_9FIRM</name>
<gene>
    <name evidence="6" type="ORF">H9931_09460</name>
</gene>
<evidence type="ECO:0000313" key="7">
    <source>
        <dbReference type="Proteomes" id="UP000823863"/>
    </source>
</evidence>
<proteinExistence type="inferred from homology"/>
<comment type="caution">
    <text evidence="6">The sequence shown here is derived from an EMBL/GenBank/DDBJ whole genome shotgun (WGS) entry which is preliminary data.</text>
</comment>
<sequence length="1062" mass="123515">MKPLKLTMEAFGSYGCRTVIDFGKPDQNLFLITGDTGAGKSTIFDAIVFALYGEASSNASRKDGAELQSQFASPETLPFVELTFSEGRGRDRKVYIVRRTPRHKRPLKRGSGMKDVSETVSLRMPDGSEYPPKETDRKLEELVGLTKAQFMQVAMIAQGEFMEFLRARSDDKKAIFRKLFHTGQYQEIVEELGRRRKAKEGEIQQIKAACRLEAARIEVPQDYGRAGELSEQKERISQEEVFIKEDLEQLTTELEMLRAWLKSQNQKMEENVKMLGRFRDEKRDALTQARELEERFAQLEKAKKQMKQCEDQEKEIEQAHRLAVRIREAYQIRERYERFSEETQRAGRAREQLEREKKLLPCIEKNLTAASAMEEEKKRLLDQETEQFNRTSDRVDRALNILKELRIAIKEMEQRESLLVQAQSDFVQAENQVKELECQEVQWRNQERDLQSVGKELVLWQSKEQEASRFIRKTVSLRQMKKEAAVQEKTAMEAQREYMQARNEYQEGSAEYEALRQRFLDGQAGLLARELKPGKPCPVCGSTSHPVPCRLSDENISVNREKLEEMEKETGVLRTRQEELAAQTRSSLALLEEKMKNLRQAGDDLKKEAEDLGWAGPPCRTLEEWEERLKERTIQLETEGKKLKEKEKQFQRVSEALSKAEEEKVRRREKLEQARKSLEEAKVRLDSSRIKAETYEKEQEYPDEESAMKVLSQARDRKTEAERGWNGAREQSRLVRERLSRTKALITRFEAELPDLIQEEEKRREDYRVFMKEKGWSQEQWQSLTSDHPKEDAEELLEKVQSYKERRAGVQAQIRSLTETIGSRSMPDLKQLEEENKNAEKHLEEARQLFEKRRREYENIRLAHETMVPGLEKRKKAVGEYERLDRLYRILSGNKTGSRMDLETYVQRRYLEQILDSANRRFWEMSGGQFELRMYQLERAGEGKNRGLDLMVYSALTGKEREIRTLSGGESFMAALSLALGMADRIEAGSGAINLDILFIDEGFGSLDEHSRDQAVKVLQEMAGGSRLVGIISHVTELKQEIEDQLIVTRDENGSQAKWKIS</sequence>
<feature type="coiled-coil region" evidence="4">
    <location>
        <begin position="793"/>
        <end position="863"/>
    </location>
</feature>
<reference evidence="6" key="1">
    <citation type="journal article" date="2021" name="PeerJ">
        <title>Extensive microbial diversity within the chicken gut microbiome revealed by metagenomics and culture.</title>
        <authorList>
            <person name="Gilroy R."/>
            <person name="Ravi A."/>
            <person name="Getino M."/>
            <person name="Pursley I."/>
            <person name="Horton D.L."/>
            <person name="Alikhan N.F."/>
            <person name="Baker D."/>
            <person name="Gharbi K."/>
            <person name="Hall N."/>
            <person name="Watson M."/>
            <person name="Adriaenssens E.M."/>
            <person name="Foster-Nyarko E."/>
            <person name="Jarju S."/>
            <person name="Secka A."/>
            <person name="Antonio M."/>
            <person name="Oren A."/>
            <person name="Chaudhuri R.R."/>
            <person name="La Ragione R."/>
            <person name="Hildebrand F."/>
            <person name="Pallen M.J."/>
        </authorList>
    </citation>
    <scope>NUCLEOTIDE SEQUENCE</scope>
    <source>
        <strain evidence="6">CHK198-12963</strain>
    </source>
</reference>
<dbReference type="PROSITE" id="PS00675">
    <property type="entry name" value="SIGMA54_INTERACT_1"/>
    <property type="match status" value="1"/>
</dbReference>
<dbReference type="GO" id="GO:0006302">
    <property type="term" value="P:double-strand break repair"/>
    <property type="evidence" value="ECO:0007669"/>
    <property type="project" value="InterPro"/>
</dbReference>
<dbReference type="SUPFAM" id="SSF52540">
    <property type="entry name" value="P-loop containing nucleoside triphosphate hydrolases"/>
    <property type="match status" value="1"/>
</dbReference>
<reference evidence="6" key="2">
    <citation type="submission" date="2021-04" db="EMBL/GenBank/DDBJ databases">
        <authorList>
            <person name="Gilroy R."/>
        </authorList>
    </citation>
    <scope>NUCLEOTIDE SEQUENCE</scope>
    <source>
        <strain evidence="6">CHK198-12963</strain>
    </source>
</reference>
<protein>
    <recommendedName>
        <fullName evidence="3">Nuclease SbcCD subunit C</fullName>
    </recommendedName>
</protein>
<organism evidence="6 7">
    <name type="scientific">Candidatus Enterocloster excrementigallinarum</name>
    <dbReference type="NCBI Taxonomy" id="2838558"/>
    <lineage>
        <taxon>Bacteria</taxon>
        <taxon>Bacillati</taxon>
        <taxon>Bacillota</taxon>
        <taxon>Clostridia</taxon>
        <taxon>Lachnospirales</taxon>
        <taxon>Lachnospiraceae</taxon>
        <taxon>Enterocloster</taxon>
    </lineage>
</organism>
<dbReference type="Proteomes" id="UP000823863">
    <property type="component" value="Unassembled WGS sequence"/>
</dbReference>
<dbReference type="Pfam" id="PF13476">
    <property type="entry name" value="AAA_23"/>
    <property type="match status" value="1"/>
</dbReference>
<evidence type="ECO:0000256" key="1">
    <source>
        <dbReference type="ARBA" id="ARBA00006930"/>
    </source>
</evidence>
<feature type="coiled-coil region" evidence="4">
    <location>
        <begin position="477"/>
        <end position="518"/>
    </location>
</feature>
<dbReference type="InterPro" id="IPR027417">
    <property type="entry name" value="P-loop_NTPase"/>
</dbReference>
<dbReference type="PANTHER" id="PTHR32114">
    <property type="entry name" value="ABC TRANSPORTER ABCH.3"/>
    <property type="match status" value="1"/>
</dbReference>
<evidence type="ECO:0000256" key="2">
    <source>
        <dbReference type="ARBA" id="ARBA00011322"/>
    </source>
</evidence>
<keyword evidence="4" id="KW-0175">Coiled coil</keyword>
<evidence type="ECO:0000259" key="5">
    <source>
        <dbReference type="Pfam" id="PF13476"/>
    </source>
</evidence>
<dbReference type="InterPro" id="IPR025662">
    <property type="entry name" value="Sigma_54_int_dom_ATP-bd_1"/>
</dbReference>
<dbReference type="GO" id="GO:0016887">
    <property type="term" value="F:ATP hydrolysis activity"/>
    <property type="evidence" value="ECO:0007669"/>
    <property type="project" value="InterPro"/>
</dbReference>
<evidence type="ECO:0000256" key="4">
    <source>
        <dbReference type="SAM" id="Coils"/>
    </source>
</evidence>
<comment type="subunit">
    <text evidence="2">Heterodimer of SbcC and SbcD.</text>
</comment>
<comment type="similarity">
    <text evidence="1">Belongs to the SMC family. SbcC subfamily.</text>
</comment>
<feature type="coiled-coil region" evidence="4">
    <location>
        <begin position="563"/>
        <end position="698"/>
    </location>
</feature>
<feature type="domain" description="Rad50/SbcC-type AAA" evidence="5">
    <location>
        <begin position="5"/>
        <end position="260"/>
    </location>
</feature>
<dbReference type="PANTHER" id="PTHR32114:SF2">
    <property type="entry name" value="ABC TRANSPORTER ABCH.3"/>
    <property type="match status" value="1"/>
</dbReference>
<dbReference type="InterPro" id="IPR038729">
    <property type="entry name" value="Rad50/SbcC_AAA"/>
</dbReference>
<dbReference type="Pfam" id="PF13558">
    <property type="entry name" value="SbcC_Walker_B"/>
    <property type="match status" value="1"/>
</dbReference>
<dbReference type="Gene3D" id="3.40.50.300">
    <property type="entry name" value="P-loop containing nucleotide triphosphate hydrolases"/>
    <property type="match status" value="2"/>
</dbReference>
<evidence type="ECO:0000313" key="6">
    <source>
        <dbReference type="EMBL" id="HJC66925.1"/>
    </source>
</evidence>